<reference evidence="4 5" key="1">
    <citation type="submission" date="2024-02" db="EMBL/GenBank/DDBJ databases">
        <title>A nitrogen-fixing paenibacillus bacterium.</title>
        <authorList>
            <person name="Zhang W.L."/>
            <person name="Chen S.F."/>
        </authorList>
    </citation>
    <scope>NUCLEOTIDE SEQUENCE [LARGE SCALE GENOMIC DNA]</scope>
    <source>
        <strain evidence="4 5">M1</strain>
    </source>
</reference>
<proteinExistence type="predicted"/>
<gene>
    <name evidence="4" type="ORF">V3851_08255</name>
</gene>
<dbReference type="Pfam" id="PF07007">
    <property type="entry name" value="LprI"/>
    <property type="match status" value="1"/>
</dbReference>
<keyword evidence="5" id="KW-1185">Reference proteome</keyword>
<accession>A0ABU7VR16</accession>
<feature type="compositionally biased region" description="Polar residues" evidence="1">
    <location>
        <begin position="34"/>
        <end position="47"/>
    </location>
</feature>
<evidence type="ECO:0000256" key="1">
    <source>
        <dbReference type="SAM" id="MobiDB-lite"/>
    </source>
</evidence>
<dbReference type="RefSeq" id="WP_331846048.1">
    <property type="nucleotide sequence ID" value="NZ_JAZHPZ010000003.1"/>
</dbReference>
<dbReference type="Proteomes" id="UP001306950">
    <property type="component" value="Unassembled WGS sequence"/>
</dbReference>
<dbReference type="InterPro" id="IPR009739">
    <property type="entry name" value="LprI-like_N"/>
</dbReference>
<dbReference type="EMBL" id="JAZHPZ010000003">
    <property type="protein sequence ID" value="MEF2965818.1"/>
    <property type="molecule type" value="Genomic_DNA"/>
</dbReference>
<comment type="caution">
    <text evidence="4">The sequence shown here is derived from an EMBL/GenBank/DDBJ whole genome shotgun (WGS) entry which is preliminary data.</text>
</comment>
<evidence type="ECO:0000256" key="2">
    <source>
        <dbReference type="SAM" id="SignalP"/>
    </source>
</evidence>
<feature type="region of interest" description="Disordered" evidence="1">
    <location>
        <begin position="34"/>
        <end position="58"/>
    </location>
</feature>
<name>A0ABU7VR16_9BACL</name>
<feature type="domain" description="Lysozyme inhibitor LprI-like N-terminal" evidence="3">
    <location>
        <begin position="110"/>
        <end position="194"/>
    </location>
</feature>
<keyword evidence="2" id="KW-0732">Signal</keyword>
<feature type="signal peptide" evidence="2">
    <location>
        <begin position="1"/>
        <end position="33"/>
    </location>
</feature>
<evidence type="ECO:0000313" key="5">
    <source>
        <dbReference type="Proteomes" id="UP001306950"/>
    </source>
</evidence>
<organism evidence="4 5">
    <name type="scientific">Paenibacillus haidiansis</name>
    <dbReference type="NCBI Taxonomy" id="1574488"/>
    <lineage>
        <taxon>Bacteria</taxon>
        <taxon>Bacillati</taxon>
        <taxon>Bacillota</taxon>
        <taxon>Bacilli</taxon>
        <taxon>Bacillales</taxon>
        <taxon>Paenibacillaceae</taxon>
        <taxon>Paenibacillus</taxon>
    </lineage>
</organism>
<evidence type="ECO:0000313" key="4">
    <source>
        <dbReference type="EMBL" id="MEF2965818.1"/>
    </source>
</evidence>
<sequence length="212" mass="23983">MYSCENNRFPKIKLILIISAAVFLSSCSNENTAKPVNNSTTAANSDISQEAASSEETEADGDRLIGYGFYDLSGEFSEAINSNPIDEDYKKEFDTFNNSDEFSTTGWIQLEQRYIDIWDKELNGVYNKLLSKLDQEQKDLLIESQKGWLEHHLKETEFVAATFLGDSDNNIGSQGQVNLAISIKLRIRDRTIQLLEYDSMLGGTVEFLYKSK</sequence>
<protein>
    <submittedName>
        <fullName evidence="4">Lysozyme inhibitor LprI family protein</fullName>
    </submittedName>
</protein>
<dbReference type="Gene3D" id="1.20.1270.180">
    <property type="match status" value="1"/>
</dbReference>
<evidence type="ECO:0000259" key="3">
    <source>
        <dbReference type="Pfam" id="PF07007"/>
    </source>
</evidence>
<feature type="chain" id="PRO_5045058319" evidence="2">
    <location>
        <begin position="34"/>
        <end position="212"/>
    </location>
</feature>